<dbReference type="Pfam" id="PF04488">
    <property type="entry name" value="Gly_transf_sug"/>
    <property type="match status" value="1"/>
</dbReference>
<proteinExistence type="predicted"/>
<feature type="region of interest" description="Disordered" evidence="1">
    <location>
        <begin position="111"/>
        <end position="148"/>
    </location>
</feature>
<evidence type="ECO:0000259" key="3">
    <source>
        <dbReference type="Pfam" id="PF04572"/>
    </source>
</evidence>
<evidence type="ECO:0000256" key="1">
    <source>
        <dbReference type="SAM" id="MobiDB-lite"/>
    </source>
</evidence>
<dbReference type="SUPFAM" id="SSF53448">
    <property type="entry name" value="Nucleotide-diphospho-sugar transferases"/>
    <property type="match status" value="1"/>
</dbReference>
<dbReference type="PANTHER" id="PTHR46781:SF5">
    <property type="entry name" value="ALPHA 1,4-GLYCOSYLTRANSFERASE FAMILY PROTEIN"/>
    <property type="match status" value="1"/>
</dbReference>
<sequence>MEESRRTEQVDLLQMLKNLTVSLVCCLPLSLLGLLLMLLLIYNSFSAFSLHLDPIPPKSTLSLNYNHHQVLHHHPSLSSSSTSSRSTLTSSSKSDSSMLLAVKETSSGFVQKQKVSPIKTERRTRRRKRRNGLTPEMTQKPQGKSRQKFKTRIKSFLSESSCKSLFFMIWISSIESFGERERFTIESLFKSHPNSCLILVSNSLDCERGTLILKPFTDKGLKVLAIKPDFTYIFKDTSAEKWFERLKRGMFSPGVIPLEQNLSNILRLVLLYKFGGIYLDTDVIILKPLTSLHNVIGAQTVDPVTRKWSRLNNAVLIFDKNHPLLKSFIDEFSRTFNGNKWGHNGPYLVSRVVARFNVSNCSSDMGFSVLPPSSFYPVDWTRISGFYRASVNGREANWSRKRLMHLRKHSLSVHLWNRESKSFRIEEGSIIQKLMSDSCIFSTHKVRYPNATAVLSIRACWLQPIPFYSHTNLE</sequence>
<name>A0ABQ8BY28_BRANA</name>
<keyword evidence="2" id="KW-0472">Membrane</keyword>
<keyword evidence="5" id="KW-1185">Reference proteome</keyword>
<feature type="domain" description="Alpha 1,4-glycosyltransferase" evidence="3">
    <location>
        <begin position="318"/>
        <end position="442"/>
    </location>
</feature>
<keyword evidence="2" id="KW-0812">Transmembrane</keyword>
<dbReference type="InterPro" id="IPR029044">
    <property type="entry name" value="Nucleotide-diphossugar_trans"/>
</dbReference>
<dbReference type="PANTHER" id="PTHR46781">
    <property type="entry name" value="ALPHA 1,4-GLYCOSYLTRANSFERASE FAMILY PROTEIN"/>
    <property type="match status" value="1"/>
</dbReference>
<dbReference type="InterPro" id="IPR044789">
    <property type="entry name" value="Put_A1-4-GlycosylTfrase_plant"/>
</dbReference>
<dbReference type="EMBL" id="JAGKQM010000009">
    <property type="protein sequence ID" value="KAH0909722.1"/>
    <property type="molecule type" value="Genomic_DNA"/>
</dbReference>
<dbReference type="Pfam" id="PF04572">
    <property type="entry name" value="Gb3_synth"/>
    <property type="match status" value="1"/>
</dbReference>
<reference evidence="4 5" key="1">
    <citation type="submission" date="2021-05" db="EMBL/GenBank/DDBJ databases">
        <title>Genome Assembly of Synthetic Allotetraploid Brassica napus Reveals Homoeologous Exchanges between Subgenomes.</title>
        <authorList>
            <person name="Davis J.T."/>
        </authorList>
    </citation>
    <scope>NUCLEOTIDE SEQUENCE [LARGE SCALE GENOMIC DNA]</scope>
    <source>
        <strain evidence="5">cv. Da-Ae</strain>
        <tissue evidence="4">Seedling</tissue>
    </source>
</reference>
<evidence type="ECO:0000256" key="2">
    <source>
        <dbReference type="SAM" id="Phobius"/>
    </source>
</evidence>
<dbReference type="InterPro" id="IPR007577">
    <property type="entry name" value="GlycoTrfase_DXD_sugar-bd_CS"/>
</dbReference>
<protein>
    <recommendedName>
        <fullName evidence="3">Alpha 1,4-glycosyltransferase domain-containing protein</fullName>
    </recommendedName>
</protein>
<gene>
    <name evidence="4" type="ORF">HID58_033043</name>
</gene>
<evidence type="ECO:0000313" key="5">
    <source>
        <dbReference type="Proteomes" id="UP000824890"/>
    </source>
</evidence>
<feature type="transmembrane region" description="Helical" evidence="2">
    <location>
        <begin position="21"/>
        <end position="42"/>
    </location>
</feature>
<organism evidence="4 5">
    <name type="scientific">Brassica napus</name>
    <name type="common">Rape</name>
    <dbReference type="NCBI Taxonomy" id="3708"/>
    <lineage>
        <taxon>Eukaryota</taxon>
        <taxon>Viridiplantae</taxon>
        <taxon>Streptophyta</taxon>
        <taxon>Embryophyta</taxon>
        <taxon>Tracheophyta</taxon>
        <taxon>Spermatophyta</taxon>
        <taxon>Magnoliopsida</taxon>
        <taxon>eudicotyledons</taxon>
        <taxon>Gunneridae</taxon>
        <taxon>Pentapetalae</taxon>
        <taxon>rosids</taxon>
        <taxon>malvids</taxon>
        <taxon>Brassicales</taxon>
        <taxon>Brassicaceae</taxon>
        <taxon>Brassiceae</taxon>
        <taxon>Brassica</taxon>
    </lineage>
</organism>
<dbReference type="Gene3D" id="3.90.550.20">
    <property type="match status" value="1"/>
</dbReference>
<dbReference type="Proteomes" id="UP000824890">
    <property type="component" value="Unassembled WGS sequence"/>
</dbReference>
<feature type="compositionally biased region" description="Basic residues" evidence="1">
    <location>
        <begin position="122"/>
        <end position="131"/>
    </location>
</feature>
<keyword evidence="2" id="KW-1133">Transmembrane helix</keyword>
<accession>A0ABQ8BY28</accession>
<comment type="caution">
    <text evidence="4">The sequence shown here is derived from an EMBL/GenBank/DDBJ whole genome shotgun (WGS) entry which is preliminary data.</text>
</comment>
<evidence type="ECO:0000313" key="4">
    <source>
        <dbReference type="EMBL" id="KAH0909722.1"/>
    </source>
</evidence>
<dbReference type="InterPro" id="IPR007652">
    <property type="entry name" value="A1-4-GlycosylTfrase_dom"/>
</dbReference>